<gene>
    <name evidence="1" type="ORF">D3_0061</name>
</gene>
<accession>A0A514TVJ9</accession>
<name>A0A514TVJ9_9CAUD</name>
<reference evidence="1 2" key="1">
    <citation type="submission" date="2019-06" db="EMBL/GenBank/DDBJ databases">
        <title>Complete genome sequence of Aeromonas hydrophila bacteriophage D3.</title>
        <authorList>
            <person name="Rai S."/>
            <person name="Tyagi A."/>
            <person name="Kumar N."/>
            <person name="Singh N."/>
        </authorList>
    </citation>
    <scope>NUCLEOTIDE SEQUENCE [LARGE SCALE GENOMIC DNA]</scope>
</reference>
<dbReference type="Proteomes" id="UP000319658">
    <property type="component" value="Segment"/>
</dbReference>
<keyword evidence="2" id="KW-1185">Reference proteome</keyword>
<evidence type="ECO:0000313" key="1">
    <source>
        <dbReference type="EMBL" id="QDJ97058.1"/>
    </source>
</evidence>
<protein>
    <submittedName>
        <fullName evidence="1">Uncharacterized protein</fullName>
    </submittedName>
</protein>
<evidence type="ECO:0000313" key="2">
    <source>
        <dbReference type="Proteomes" id="UP000319658"/>
    </source>
</evidence>
<sequence>MPLRIASGNDYFYTEEFKVIVRSCKEILQARASSVPIVDIGKKFAYRHNFYKFLREYGAGTITERVAEDMMWVIGFINDIDDPTADFSHLSEIKMITREDLLMITQTNRVQRE</sequence>
<dbReference type="EMBL" id="MN102098">
    <property type="protein sequence ID" value="QDJ97058.1"/>
    <property type="molecule type" value="Genomic_DNA"/>
</dbReference>
<organism evidence="1 2">
    <name type="scientific">Aeromonas phage D3</name>
    <dbReference type="NCBI Taxonomy" id="2593327"/>
    <lineage>
        <taxon>Viruses</taxon>
        <taxon>Duplodnaviria</taxon>
        <taxon>Heunggongvirae</taxon>
        <taxon>Uroviricota</taxon>
        <taxon>Caudoviricetes</taxon>
        <taxon>Chimalliviridae</taxon>
        <taxon>Ludhianavirus</taxon>
        <taxon>Ludhianavirus D3</taxon>
    </lineage>
</organism>
<proteinExistence type="predicted"/>